<dbReference type="InterPro" id="IPR012854">
    <property type="entry name" value="Cu_amine_oxidase-like_N"/>
</dbReference>
<evidence type="ECO:0000256" key="2">
    <source>
        <dbReference type="SAM" id="SignalP"/>
    </source>
</evidence>
<dbReference type="Gene3D" id="3.30.457.10">
    <property type="entry name" value="Copper amine oxidase-like, N-terminal domain"/>
    <property type="match status" value="1"/>
</dbReference>
<keyword evidence="2" id="KW-0732">Signal</keyword>
<evidence type="ECO:0000313" key="5">
    <source>
        <dbReference type="Proteomes" id="UP001527882"/>
    </source>
</evidence>
<accession>A0ABT4QCK0</accession>
<organism evidence="4 5">
    <name type="scientific">Paenibacillus gyeongsangnamensis</name>
    <dbReference type="NCBI Taxonomy" id="3388067"/>
    <lineage>
        <taxon>Bacteria</taxon>
        <taxon>Bacillati</taxon>
        <taxon>Bacillota</taxon>
        <taxon>Bacilli</taxon>
        <taxon>Bacillales</taxon>
        <taxon>Paenibacillaceae</taxon>
        <taxon>Paenibacillus</taxon>
    </lineage>
</organism>
<dbReference type="SUPFAM" id="SSF55383">
    <property type="entry name" value="Copper amine oxidase, domain N"/>
    <property type="match status" value="1"/>
</dbReference>
<dbReference type="SUPFAM" id="SSF82185">
    <property type="entry name" value="Histone H3 K4-specific methyltransferase SET7/9 N-terminal domain"/>
    <property type="match status" value="1"/>
</dbReference>
<dbReference type="InterPro" id="IPR036582">
    <property type="entry name" value="Mao_N_sf"/>
</dbReference>
<dbReference type="PANTHER" id="PTHR23084">
    <property type="entry name" value="PHOSPHATIDYLINOSITOL-4-PHOSPHATE 5-KINASE RELATED"/>
    <property type="match status" value="1"/>
</dbReference>
<feature type="chain" id="PRO_5045330521" evidence="2">
    <location>
        <begin position="35"/>
        <end position="579"/>
    </location>
</feature>
<keyword evidence="1" id="KW-0677">Repeat</keyword>
<evidence type="ECO:0000256" key="1">
    <source>
        <dbReference type="ARBA" id="ARBA00022737"/>
    </source>
</evidence>
<protein>
    <submittedName>
        <fullName evidence="4">Stalk domain-containing protein</fullName>
    </submittedName>
</protein>
<comment type="caution">
    <text evidence="4">The sequence shown here is derived from an EMBL/GenBank/DDBJ whole genome shotgun (WGS) entry which is preliminary data.</text>
</comment>
<dbReference type="PANTHER" id="PTHR23084:SF263">
    <property type="entry name" value="MORN REPEAT-CONTAINING PROTEIN 1"/>
    <property type="match status" value="1"/>
</dbReference>
<dbReference type="InterPro" id="IPR003409">
    <property type="entry name" value="MORN"/>
</dbReference>
<sequence length="579" mass="64255">MQPLRFVYKRLGLTMVSASALFLMLQTAPLTASADAATQAAQTAPSPVAVTINGAAQSFEQPPVIVNGSTLLPLRAIFEKLGGSVVWDPSTRTVSGFKDKKRIVLTVDQPEASVNGKTITLEQPALIMNGSTMVPARFVSESLGARVAWDDASRTVSITLDSVSVGQPGRAALAPALGADFNANHTYQAPNPMPAITKPGSVPYSFKEAHDWKTFTTRNFQVYYYSNESDVLLLSPEIDFIYEYLIQQFGLDFPDTKIPIYFLDEASFSNNINQDWSEAVWRPQEKAVFVKLRANNNIDRLLGTLQHEMTHAITLSQKESRLSTSTWFAEAVATYYELKGPHPNFLGQKNVYKALDAGQLLPLRQIPNSNDNWSKNDLPLIYSEAQSFYAYLTSTYGESKINNVWYMQGDYTSVLEQLTGKTFSQLEDGWRSYLTATRDLTYRGVEYDDTGVVYIGDMKRGMRYGNGQIFKDGRLMYDGGFVQDTYEGIGTWYANSGEKYVGELKNNEQNGQGKQYDANGKLIYEGSFKSGKFNGQGIYYFKSGKKYIGEFTDGNPSGLGTVYDTDGSSWKVVNGKAVP</sequence>
<gene>
    <name evidence="4" type="ORF">O9H85_19530</name>
</gene>
<dbReference type="Proteomes" id="UP001527882">
    <property type="component" value="Unassembled WGS sequence"/>
</dbReference>
<dbReference type="EMBL" id="JAQAGZ010000012">
    <property type="protein sequence ID" value="MCZ8514574.1"/>
    <property type="molecule type" value="Genomic_DNA"/>
</dbReference>
<feature type="domain" description="Copper amine oxidase-like N-terminal" evidence="3">
    <location>
        <begin position="52"/>
        <end position="158"/>
    </location>
</feature>
<name>A0ABT4QCK0_9BACL</name>
<dbReference type="Pfam" id="PF07833">
    <property type="entry name" value="Cu_amine_oxidN1"/>
    <property type="match status" value="1"/>
</dbReference>
<keyword evidence="5" id="KW-1185">Reference proteome</keyword>
<dbReference type="RefSeq" id="WP_269883093.1">
    <property type="nucleotide sequence ID" value="NZ_JAQAGZ010000012.1"/>
</dbReference>
<evidence type="ECO:0000313" key="4">
    <source>
        <dbReference type="EMBL" id="MCZ8514574.1"/>
    </source>
</evidence>
<dbReference type="Pfam" id="PF02493">
    <property type="entry name" value="MORN"/>
    <property type="match status" value="3"/>
</dbReference>
<dbReference type="SMART" id="SM00698">
    <property type="entry name" value="MORN"/>
    <property type="match status" value="3"/>
</dbReference>
<reference evidence="4 5" key="1">
    <citation type="submission" date="2022-12" db="EMBL/GenBank/DDBJ databases">
        <title>Draft genome sequence of Paenibacillus sp. dW9.</title>
        <authorList>
            <person name="Choi E.-W."/>
            <person name="Kim D.-U."/>
        </authorList>
    </citation>
    <scope>NUCLEOTIDE SEQUENCE [LARGE SCALE GENOMIC DNA]</scope>
    <source>
        <strain evidence="5">dW9</strain>
    </source>
</reference>
<dbReference type="Gene3D" id="2.20.110.10">
    <property type="entry name" value="Histone H3 K4-specific methyltransferase SET7/9 N-terminal domain"/>
    <property type="match status" value="2"/>
</dbReference>
<feature type="signal peptide" evidence="2">
    <location>
        <begin position="1"/>
        <end position="34"/>
    </location>
</feature>
<evidence type="ECO:0000259" key="3">
    <source>
        <dbReference type="Pfam" id="PF07833"/>
    </source>
</evidence>
<proteinExistence type="predicted"/>